<dbReference type="STRING" id="1679444.PYTT_1004"/>
<dbReference type="InterPro" id="IPR011658">
    <property type="entry name" value="PA14_dom"/>
</dbReference>
<evidence type="ECO:0000256" key="2">
    <source>
        <dbReference type="SAM" id="Phobius"/>
    </source>
</evidence>
<keyword evidence="2" id="KW-1133">Transmembrane helix</keyword>
<dbReference type="SUPFAM" id="SSF56988">
    <property type="entry name" value="Anthrax protective antigen"/>
    <property type="match status" value="1"/>
</dbReference>
<keyword evidence="5" id="KW-1185">Reference proteome</keyword>
<keyword evidence="2" id="KW-0812">Transmembrane</keyword>
<dbReference type="AlphaFoldDB" id="A0A1C7PDR0"/>
<gene>
    <name evidence="4" type="ORF">PYTT_1004</name>
</gene>
<dbReference type="EMBL" id="LT629973">
    <property type="protein sequence ID" value="SEH82255.1"/>
    <property type="molecule type" value="Genomic_DNA"/>
</dbReference>
<dbReference type="Proteomes" id="UP000176204">
    <property type="component" value="Chromosome I"/>
</dbReference>
<dbReference type="RefSeq" id="WP_067773285.1">
    <property type="nucleotide sequence ID" value="NZ_JACVVN010000007.1"/>
</dbReference>
<proteinExistence type="predicted"/>
<feature type="domain" description="PA14" evidence="3">
    <location>
        <begin position="185"/>
        <end position="366"/>
    </location>
</feature>
<protein>
    <submittedName>
        <fullName evidence="4">Pa14 domain</fullName>
    </submittedName>
</protein>
<evidence type="ECO:0000259" key="3">
    <source>
        <dbReference type="PROSITE" id="PS51820"/>
    </source>
</evidence>
<feature type="region of interest" description="Disordered" evidence="1">
    <location>
        <begin position="58"/>
        <end position="84"/>
    </location>
</feature>
<feature type="compositionally biased region" description="Polar residues" evidence="1">
    <location>
        <begin position="71"/>
        <end position="80"/>
    </location>
</feature>
<feature type="transmembrane region" description="Helical" evidence="2">
    <location>
        <begin position="24"/>
        <end position="45"/>
    </location>
</feature>
<reference evidence="5" key="1">
    <citation type="submission" date="2016-09" db="EMBL/GenBank/DDBJ databases">
        <authorList>
            <person name="Koehorst J."/>
        </authorList>
    </citation>
    <scope>NUCLEOTIDE SEQUENCE [LARGE SCALE GENOMIC DNA]</scope>
</reference>
<dbReference type="InterPro" id="IPR037524">
    <property type="entry name" value="PA14/GLEYA"/>
</dbReference>
<evidence type="ECO:0000313" key="4">
    <source>
        <dbReference type="EMBL" id="SEH82255.1"/>
    </source>
</evidence>
<dbReference type="KEGG" id="agl:PYTT_1004"/>
<accession>A0A1C7PDR0</accession>
<evidence type="ECO:0000256" key="1">
    <source>
        <dbReference type="SAM" id="MobiDB-lite"/>
    </source>
</evidence>
<keyword evidence="2" id="KW-0472">Membrane</keyword>
<name>A0A1C7PDR0_9BACT</name>
<dbReference type="Pfam" id="PF07691">
    <property type="entry name" value="PA14"/>
    <property type="match status" value="1"/>
</dbReference>
<dbReference type="OrthoDB" id="179213at2"/>
<sequence length="413" mass="44324">MSLHIEMTPEAEAELKRTVQRNRLSSISIAVLCCFLGGLTLYLTVKLFEEQEPAALTNYTPPLEDLPPTKQPVTKQLQSRPASASSSVAPSVVVAAAAGPVAMAEVDVPTDSMDFGTGMELGVGFGTGGLGDGIGSGGTGLGTEQAGGSTLEGVFYDLKQTTSGAPTGVGNQGALDIVRDFVRADWNKSVLSKYFQAPTKLYTSCFYMPLCQAEEAPHAYKVEDKVQATRWCAIYRGKVKAPKSGRFRFVGLGDDAIAVRFNNKLVLDYGWHSLLNGTWGNPGARAGLQKQLEDAKEEPLKLFSYPGNGAWNNDLGGLGAGLTFSVKEGQTYPIEVLITEIPGGVFGFVLLIEDLDNPSALKDSNGTPILQLFRTNFAEPSSEELYKNMKFPNGSTGRTNVPYDKDSLIWQSV</sequence>
<dbReference type="PROSITE" id="PS51820">
    <property type="entry name" value="PA14"/>
    <property type="match status" value="1"/>
</dbReference>
<evidence type="ECO:0000313" key="5">
    <source>
        <dbReference type="Proteomes" id="UP000176204"/>
    </source>
</evidence>
<organism evidence="4 5">
    <name type="scientific">Akkermansia glycaniphila</name>
    <dbReference type="NCBI Taxonomy" id="1679444"/>
    <lineage>
        <taxon>Bacteria</taxon>
        <taxon>Pseudomonadati</taxon>
        <taxon>Verrucomicrobiota</taxon>
        <taxon>Verrucomicrobiia</taxon>
        <taxon>Verrucomicrobiales</taxon>
        <taxon>Akkermansiaceae</taxon>
        <taxon>Akkermansia</taxon>
    </lineage>
</organism>